<evidence type="ECO:0000313" key="1">
    <source>
        <dbReference type="EMBL" id="GMH11746.1"/>
    </source>
</evidence>
<protein>
    <submittedName>
        <fullName evidence="1">Uncharacterized protein</fullName>
    </submittedName>
</protein>
<organism evidence="1 2">
    <name type="scientific">Nepenthes gracilis</name>
    <name type="common">Slender pitcher plant</name>
    <dbReference type="NCBI Taxonomy" id="150966"/>
    <lineage>
        <taxon>Eukaryota</taxon>
        <taxon>Viridiplantae</taxon>
        <taxon>Streptophyta</taxon>
        <taxon>Embryophyta</taxon>
        <taxon>Tracheophyta</taxon>
        <taxon>Spermatophyta</taxon>
        <taxon>Magnoliopsida</taxon>
        <taxon>eudicotyledons</taxon>
        <taxon>Gunneridae</taxon>
        <taxon>Pentapetalae</taxon>
        <taxon>Caryophyllales</taxon>
        <taxon>Nepenthaceae</taxon>
        <taxon>Nepenthes</taxon>
    </lineage>
</organism>
<name>A0AAD3XPH5_NEPGR</name>
<reference evidence="1" key="1">
    <citation type="submission" date="2023-05" db="EMBL/GenBank/DDBJ databases">
        <title>Nepenthes gracilis genome sequencing.</title>
        <authorList>
            <person name="Fukushima K."/>
        </authorList>
    </citation>
    <scope>NUCLEOTIDE SEQUENCE</scope>
    <source>
        <strain evidence="1">SING2019-196</strain>
    </source>
</reference>
<dbReference type="AlphaFoldDB" id="A0AAD3XPH5"/>
<comment type="caution">
    <text evidence="1">The sequence shown here is derived from an EMBL/GenBank/DDBJ whole genome shotgun (WGS) entry which is preliminary data.</text>
</comment>
<evidence type="ECO:0000313" key="2">
    <source>
        <dbReference type="Proteomes" id="UP001279734"/>
    </source>
</evidence>
<dbReference type="EMBL" id="BSYO01000011">
    <property type="protein sequence ID" value="GMH11746.1"/>
    <property type="molecule type" value="Genomic_DNA"/>
</dbReference>
<sequence length="139" mass="14880">MVKLLAVLSLPSSDTKKGIRLLLLSPHDAHYAHHVKAPALEVDLDLTPNSITHLSSKYSLDAAGLVGPDTITPRGSLADVREGRALDAPRVESFQTSYRSAKDMIAISSNVVSALAVIRQMVICGKQLLGVECCRCSLC</sequence>
<proteinExistence type="predicted"/>
<keyword evidence="2" id="KW-1185">Reference proteome</keyword>
<accession>A0AAD3XPH5</accession>
<dbReference type="Proteomes" id="UP001279734">
    <property type="component" value="Unassembled WGS sequence"/>
</dbReference>
<gene>
    <name evidence="1" type="ORF">Nepgr_013587</name>
</gene>